<dbReference type="InterPro" id="IPR000620">
    <property type="entry name" value="EamA_dom"/>
</dbReference>
<feature type="transmembrane region" description="Helical" evidence="2">
    <location>
        <begin position="251"/>
        <end position="272"/>
    </location>
</feature>
<dbReference type="Gene3D" id="1.10.3730.20">
    <property type="match status" value="1"/>
</dbReference>
<keyword evidence="2" id="KW-1133">Transmembrane helix</keyword>
<feature type="transmembrane region" description="Helical" evidence="2">
    <location>
        <begin position="147"/>
        <end position="165"/>
    </location>
</feature>
<keyword evidence="2" id="KW-0812">Transmembrane</keyword>
<dbReference type="Proteomes" id="UP000231742">
    <property type="component" value="Unassembled WGS sequence"/>
</dbReference>
<feature type="transmembrane region" description="Helical" evidence="2">
    <location>
        <begin position="90"/>
        <end position="110"/>
    </location>
</feature>
<feature type="transmembrane region" description="Helical" evidence="2">
    <location>
        <begin position="171"/>
        <end position="194"/>
    </location>
</feature>
<accession>A0A2M9D8U4</accession>
<protein>
    <submittedName>
        <fullName evidence="4">Putative membrane protein</fullName>
    </submittedName>
</protein>
<dbReference type="EMBL" id="PGFH01000001">
    <property type="protein sequence ID" value="PJJ82137.1"/>
    <property type="molecule type" value="Genomic_DNA"/>
</dbReference>
<reference evidence="4 5" key="1">
    <citation type="submission" date="2017-11" db="EMBL/GenBank/DDBJ databases">
        <title>Genomic Encyclopedia of Archaeal and Bacterial Type Strains, Phase II (KMG-II): From Individual Species to Whole Genera.</title>
        <authorList>
            <person name="Goeker M."/>
        </authorList>
    </citation>
    <scope>NUCLEOTIDE SEQUENCE [LARGE SCALE GENOMIC DNA]</scope>
    <source>
        <strain evidence="4 5">DSM 16400</strain>
    </source>
</reference>
<dbReference type="AlphaFoldDB" id="A0A2M9D8U4"/>
<feature type="transmembrane region" description="Helical" evidence="2">
    <location>
        <begin position="225"/>
        <end position="245"/>
    </location>
</feature>
<evidence type="ECO:0000313" key="4">
    <source>
        <dbReference type="EMBL" id="PJJ82137.1"/>
    </source>
</evidence>
<keyword evidence="5" id="KW-1185">Reference proteome</keyword>
<dbReference type="OrthoDB" id="68076at2"/>
<dbReference type="GO" id="GO:0016020">
    <property type="term" value="C:membrane"/>
    <property type="evidence" value="ECO:0007669"/>
    <property type="project" value="InterPro"/>
</dbReference>
<evidence type="ECO:0000256" key="1">
    <source>
        <dbReference type="ARBA" id="ARBA00007362"/>
    </source>
</evidence>
<proteinExistence type="inferred from homology"/>
<keyword evidence="2" id="KW-0472">Membrane</keyword>
<sequence length="297" mass="30215">MILSVVLALAGSLFYGVSDFFGGLSTRRLQVVPATTIIHVFATVSLLIAMLFVTVSFEPGAILWGGIAGVAAIVGLLTFYAALADGPMSLVAPLIAVVGAVVPVAFAVVSGERLPVLAWVAIVLAIVSALLVSVTRSDAAARVRPRTVVVGVVSGIGLGTALIALDQAPESAGLATAVVEIAVGLAAMLVLLALTRLSTPIRRFFAQFDHQPEGGAVVSVSRARMLAAAGGVLVGASNAFVLFALQAGSLAVVSVLVSLYPLATIVLARFTLHEKVSRVQLLGMALALVASVMLALS</sequence>
<comment type="similarity">
    <text evidence="1">Belongs to the EamA transporter family.</text>
</comment>
<dbReference type="SUPFAM" id="SSF103481">
    <property type="entry name" value="Multidrug resistance efflux transporter EmrE"/>
    <property type="match status" value="2"/>
</dbReference>
<organism evidence="4 5">
    <name type="scientific">Salinibacterium amurskyense</name>
    <dbReference type="NCBI Taxonomy" id="205941"/>
    <lineage>
        <taxon>Bacteria</taxon>
        <taxon>Bacillati</taxon>
        <taxon>Actinomycetota</taxon>
        <taxon>Actinomycetes</taxon>
        <taxon>Micrococcales</taxon>
        <taxon>Microbacteriaceae</taxon>
        <taxon>Salinibacterium</taxon>
    </lineage>
</organism>
<feature type="domain" description="EamA" evidence="3">
    <location>
        <begin position="148"/>
        <end position="294"/>
    </location>
</feature>
<evidence type="ECO:0000256" key="2">
    <source>
        <dbReference type="SAM" id="Phobius"/>
    </source>
</evidence>
<dbReference type="InterPro" id="IPR037185">
    <property type="entry name" value="EmrE-like"/>
</dbReference>
<evidence type="ECO:0000313" key="5">
    <source>
        <dbReference type="Proteomes" id="UP000231742"/>
    </source>
</evidence>
<feature type="domain" description="EamA" evidence="3">
    <location>
        <begin position="4"/>
        <end position="133"/>
    </location>
</feature>
<gene>
    <name evidence="4" type="ORF">CLV85_1328</name>
</gene>
<feature type="transmembrane region" description="Helical" evidence="2">
    <location>
        <begin position="116"/>
        <end position="135"/>
    </location>
</feature>
<feature type="transmembrane region" description="Helical" evidence="2">
    <location>
        <begin position="279"/>
        <end position="296"/>
    </location>
</feature>
<dbReference type="RefSeq" id="WP_100388761.1">
    <property type="nucleotide sequence ID" value="NZ_BMZU01000001.1"/>
</dbReference>
<feature type="transmembrane region" description="Helical" evidence="2">
    <location>
        <begin position="6"/>
        <end position="24"/>
    </location>
</feature>
<comment type="caution">
    <text evidence="4">The sequence shown here is derived from an EMBL/GenBank/DDBJ whole genome shotgun (WGS) entry which is preliminary data.</text>
</comment>
<name>A0A2M9D8U4_9MICO</name>
<feature type="transmembrane region" description="Helical" evidence="2">
    <location>
        <begin position="36"/>
        <end position="55"/>
    </location>
</feature>
<evidence type="ECO:0000259" key="3">
    <source>
        <dbReference type="Pfam" id="PF00892"/>
    </source>
</evidence>
<feature type="transmembrane region" description="Helical" evidence="2">
    <location>
        <begin position="61"/>
        <end position="83"/>
    </location>
</feature>
<dbReference type="Pfam" id="PF00892">
    <property type="entry name" value="EamA"/>
    <property type="match status" value="2"/>
</dbReference>